<dbReference type="PANTHER" id="PTHR47683:SF4">
    <property type="entry name" value="PSEUDOURIDINE SYNTHASE"/>
    <property type="match status" value="1"/>
</dbReference>
<dbReference type="Pfam" id="PF00849">
    <property type="entry name" value="PseudoU_synth_2"/>
    <property type="match status" value="1"/>
</dbReference>
<dbReference type="PROSITE" id="PS50889">
    <property type="entry name" value="S4"/>
    <property type="match status" value="1"/>
</dbReference>
<evidence type="ECO:0000313" key="7">
    <source>
        <dbReference type="Proteomes" id="UP001060112"/>
    </source>
</evidence>
<dbReference type="InterPro" id="IPR050343">
    <property type="entry name" value="RsuA_PseudoU_synthase"/>
</dbReference>
<evidence type="ECO:0000259" key="5">
    <source>
        <dbReference type="Pfam" id="PF00849"/>
    </source>
</evidence>
<evidence type="ECO:0000313" key="6">
    <source>
        <dbReference type="EMBL" id="UTY38684.1"/>
    </source>
</evidence>
<dbReference type="RefSeq" id="WP_290139162.1">
    <property type="nucleotide sequence ID" value="NZ_CP101620.1"/>
</dbReference>
<accession>A0ABY5I2S5</accession>
<name>A0ABY5I2S5_9FIRM</name>
<dbReference type="SUPFAM" id="SSF55174">
    <property type="entry name" value="Alpha-L RNA-binding motif"/>
    <property type="match status" value="1"/>
</dbReference>
<sequence>MIVGKEEIVIKHLYLVLMKNQLGNVKVCKNLIKKGFVQVNGQCIKDFRYLVQKDDDIIVNGQKISASPFVYYMMNKPAGYICASRDEHTPCLLDFIDEKDCYCVGRLDKDTTGFILITNDKSLSKKLLLPQNHVEKMYEVKTKYPIGLEYVESFQAGIIIDQNIQCLPAHLEIIDEYHCRVTLKEGKYHQIKKCFYPCLIKLFL</sequence>
<feature type="domain" description="Pseudouridine synthase RsuA/RluA-like" evidence="5">
    <location>
        <begin position="71"/>
        <end position="195"/>
    </location>
</feature>
<comment type="similarity">
    <text evidence="1">Belongs to the pseudouridine synthase RsuA family.</text>
</comment>
<keyword evidence="2 4" id="KW-0694">RNA-binding</keyword>
<keyword evidence="3" id="KW-0413">Isomerase</keyword>
<dbReference type="InterPro" id="IPR042092">
    <property type="entry name" value="PsdUridine_s_RsuA/RluB/E/F_cat"/>
</dbReference>
<dbReference type="PROSITE" id="PS01149">
    <property type="entry name" value="PSI_RSU"/>
    <property type="match status" value="1"/>
</dbReference>
<evidence type="ECO:0000256" key="1">
    <source>
        <dbReference type="ARBA" id="ARBA00008348"/>
    </source>
</evidence>
<dbReference type="InterPro" id="IPR006145">
    <property type="entry name" value="PsdUridine_synth_RsuA/RluA"/>
</dbReference>
<dbReference type="Proteomes" id="UP001060112">
    <property type="component" value="Chromosome"/>
</dbReference>
<dbReference type="Gene3D" id="3.30.70.1560">
    <property type="entry name" value="Alpha-L RNA-binding motif"/>
    <property type="match status" value="1"/>
</dbReference>
<evidence type="ECO:0000256" key="2">
    <source>
        <dbReference type="ARBA" id="ARBA00022884"/>
    </source>
</evidence>
<evidence type="ECO:0000256" key="3">
    <source>
        <dbReference type="ARBA" id="ARBA00023235"/>
    </source>
</evidence>
<keyword evidence="7" id="KW-1185">Reference proteome</keyword>
<dbReference type="InterPro" id="IPR036986">
    <property type="entry name" value="S4_RNA-bd_sf"/>
</dbReference>
<dbReference type="SUPFAM" id="SSF55120">
    <property type="entry name" value="Pseudouridine synthase"/>
    <property type="match status" value="1"/>
</dbReference>
<gene>
    <name evidence="6" type="ORF">NMU03_13870</name>
</gene>
<dbReference type="EMBL" id="CP101620">
    <property type="protein sequence ID" value="UTY38684.1"/>
    <property type="molecule type" value="Genomic_DNA"/>
</dbReference>
<organism evidence="6 7">
    <name type="scientific">Allocoprobacillus halotolerans</name>
    <dbReference type="NCBI Taxonomy" id="2944914"/>
    <lineage>
        <taxon>Bacteria</taxon>
        <taxon>Bacillati</taxon>
        <taxon>Bacillota</taxon>
        <taxon>Erysipelotrichia</taxon>
        <taxon>Erysipelotrichales</taxon>
        <taxon>Erysipelotrichaceae</taxon>
        <taxon>Allocoprobacillus</taxon>
    </lineage>
</organism>
<dbReference type="InterPro" id="IPR020103">
    <property type="entry name" value="PsdUridine_synth_cat_dom_sf"/>
</dbReference>
<reference evidence="6" key="1">
    <citation type="submission" date="2022-07" db="EMBL/GenBank/DDBJ databases">
        <title>Faecal culturing of patients with breast cancer.</title>
        <authorList>
            <person name="Teng N.M.Y."/>
            <person name="Kiu R."/>
            <person name="Evans R."/>
            <person name="Baker D.J."/>
            <person name="Zenner C."/>
            <person name="Robinson S.D."/>
            <person name="Hall L.J."/>
        </authorList>
    </citation>
    <scope>NUCLEOTIDE SEQUENCE</scope>
    <source>
        <strain evidence="6">LH1062</strain>
    </source>
</reference>
<protein>
    <submittedName>
        <fullName evidence="6">RNA pseudouridine synthase</fullName>
    </submittedName>
</protein>
<proteinExistence type="inferred from homology"/>
<dbReference type="InterPro" id="IPR020094">
    <property type="entry name" value="TruA/RsuA/RluB/E/F_N"/>
</dbReference>
<dbReference type="InterPro" id="IPR018496">
    <property type="entry name" value="PsdUridine_synth_RsuA/RluB_CS"/>
</dbReference>
<dbReference type="PANTHER" id="PTHR47683">
    <property type="entry name" value="PSEUDOURIDINE SYNTHASE FAMILY PROTEIN-RELATED"/>
    <property type="match status" value="1"/>
</dbReference>
<dbReference type="CDD" id="cd00165">
    <property type="entry name" value="S4"/>
    <property type="match status" value="1"/>
</dbReference>
<evidence type="ECO:0000256" key="4">
    <source>
        <dbReference type="PROSITE-ProRule" id="PRU00182"/>
    </source>
</evidence>
<dbReference type="Gene3D" id="3.30.70.580">
    <property type="entry name" value="Pseudouridine synthase I, catalytic domain, N-terminal subdomain"/>
    <property type="match status" value="1"/>
</dbReference>
<dbReference type="Gene3D" id="3.10.290.10">
    <property type="entry name" value="RNA-binding S4 domain"/>
    <property type="match status" value="1"/>
</dbReference>